<feature type="domain" description="Complex 1 LYR protein" evidence="2">
    <location>
        <begin position="70"/>
        <end position="130"/>
    </location>
</feature>
<reference evidence="3 4" key="1">
    <citation type="journal article" date="2018" name="Plant J.">
        <title>Genome sequences of Chlorella sorokiniana UTEX 1602 and Micractinium conductrix SAG 241.80: implications to maltose excretion by a green alga.</title>
        <authorList>
            <person name="Arriola M.B."/>
            <person name="Velmurugan N."/>
            <person name="Zhang Y."/>
            <person name="Plunkett M.H."/>
            <person name="Hondzo H."/>
            <person name="Barney B.M."/>
        </authorList>
    </citation>
    <scope>NUCLEOTIDE SEQUENCE [LARGE SCALE GENOMIC DNA]</scope>
    <source>
        <strain evidence="3 4">SAG 241.80</strain>
    </source>
</reference>
<keyword evidence="4" id="KW-1185">Reference proteome</keyword>
<gene>
    <name evidence="3" type="ORF">C2E20_5939</name>
</gene>
<dbReference type="PANTHER" id="PTHR47484:SF1">
    <property type="entry name" value="COMPLEX 1 PROTEIN CONTAINING PROTEIN, EXPRESSED"/>
    <property type="match status" value="1"/>
</dbReference>
<dbReference type="GO" id="GO:0005739">
    <property type="term" value="C:mitochondrion"/>
    <property type="evidence" value="ECO:0007669"/>
    <property type="project" value="GOC"/>
</dbReference>
<feature type="compositionally biased region" description="Pro residues" evidence="1">
    <location>
        <begin position="161"/>
        <end position="172"/>
    </location>
</feature>
<dbReference type="InterPro" id="IPR008011">
    <property type="entry name" value="Complex1_LYR_dom"/>
</dbReference>
<evidence type="ECO:0000259" key="2">
    <source>
        <dbReference type="Pfam" id="PF05347"/>
    </source>
</evidence>
<feature type="region of interest" description="Disordered" evidence="1">
    <location>
        <begin position="151"/>
        <end position="172"/>
    </location>
</feature>
<dbReference type="InterPro" id="IPR045298">
    <property type="entry name" value="Complex1_LYR_LYRM7"/>
</dbReference>
<dbReference type="PANTHER" id="PTHR47484">
    <property type="entry name" value="COMPLEX 1 PROTEIN CONTAINING PROTEIN, EXPRESSED"/>
    <property type="match status" value="1"/>
</dbReference>
<dbReference type="Pfam" id="PF05347">
    <property type="entry name" value="Complex1_LYR"/>
    <property type="match status" value="1"/>
</dbReference>
<name>A0A2P6V9P6_9CHLO</name>
<organism evidence="3 4">
    <name type="scientific">Micractinium conductrix</name>
    <dbReference type="NCBI Taxonomy" id="554055"/>
    <lineage>
        <taxon>Eukaryota</taxon>
        <taxon>Viridiplantae</taxon>
        <taxon>Chlorophyta</taxon>
        <taxon>core chlorophytes</taxon>
        <taxon>Trebouxiophyceae</taxon>
        <taxon>Chlorellales</taxon>
        <taxon>Chlorellaceae</taxon>
        <taxon>Chlorella clade</taxon>
        <taxon>Micractinium</taxon>
    </lineage>
</organism>
<evidence type="ECO:0000313" key="3">
    <source>
        <dbReference type="EMBL" id="PSC70812.1"/>
    </source>
</evidence>
<comment type="caution">
    <text evidence="3">The sequence shown here is derived from an EMBL/GenBank/DDBJ whole genome shotgun (WGS) entry which is preliminary data.</text>
</comment>
<dbReference type="OrthoDB" id="74240at2759"/>
<sequence length="172" mass="19310">MLTALTGRAARQWAAAAVVGCSARGGARALSDITYDAGTTDVDALIEENLDKTTRRRKDDSPLRLLTTRREALALYREIWRVTALFDWPDDKGRLWRDVLRESARVEYEAARFEQDPEILNRLLLVGRDAVHQVAEKFLAKRQQMIDQAEAALLSGQGQPPGQPPLPSTWRA</sequence>
<dbReference type="EMBL" id="LHPF02000018">
    <property type="protein sequence ID" value="PSC70812.1"/>
    <property type="molecule type" value="Genomic_DNA"/>
</dbReference>
<dbReference type="GO" id="GO:0034551">
    <property type="term" value="P:mitochondrial respiratory chain complex III assembly"/>
    <property type="evidence" value="ECO:0007669"/>
    <property type="project" value="InterPro"/>
</dbReference>
<dbReference type="CDD" id="cd20267">
    <property type="entry name" value="Complex1_LYR_LYRM7"/>
    <property type="match status" value="1"/>
</dbReference>
<proteinExistence type="predicted"/>
<dbReference type="AlphaFoldDB" id="A0A2P6V9P6"/>
<evidence type="ECO:0000256" key="1">
    <source>
        <dbReference type="SAM" id="MobiDB-lite"/>
    </source>
</evidence>
<evidence type="ECO:0000313" key="4">
    <source>
        <dbReference type="Proteomes" id="UP000239649"/>
    </source>
</evidence>
<protein>
    <submittedName>
        <fullName evidence="3">Complex 1 family LVR family (ISS)</fullName>
    </submittedName>
</protein>
<accession>A0A2P6V9P6</accession>
<dbReference type="Proteomes" id="UP000239649">
    <property type="component" value="Unassembled WGS sequence"/>
</dbReference>